<keyword evidence="1" id="KW-0106">Calcium</keyword>
<dbReference type="AlphaFoldDB" id="A0A4Y7KMP3"/>
<dbReference type="PROSITE" id="PS51787">
    <property type="entry name" value="LON_N"/>
    <property type="match status" value="1"/>
</dbReference>
<dbReference type="InterPro" id="IPR018247">
    <property type="entry name" value="EF_Hand_1_Ca_BS"/>
</dbReference>
<dbReference type="Proteomes" id="UP000316621">
    <property type="component" value="Chromosome 8"/>
</dbReference>
<dbReference type="Pfam" id="PF02190">
    <property type="entry name" value="LON_substr_bdg"/>
    <property type="match status" value="1"/>
</dbReference>
<keyword evidence="5" id="KW-1185">Reference proteome</keyword>
<dbReference type="InterPro" id="IPR044590">
    <property type="entry name" value="CML48/49/50"/>
</dbReference>
<dbReference type="PROSITE" id="PS50222">
    <property type="entry name" value="EF_HAND_2"/>
    <property type="match status" value="2"/>
</dbReference>
<feature type="domain" description="EF-hand" evidence="2">
    <location>
        <begin position="101"/>
        <end position="136"/>
    </location>
</feature>
<evidence type="ECO:0000259" key="3">
    <source>
        <dbReference type="PROSITE" id="PS51787"/>
    </source>
</evidence>
<dbReference type="SMART" id="SM00464">
    <property type="entry name" value="LON"/>
    <property type="match status" value="1"/>
</dbReference>
<dbReference type="Gramene" id="RZC73441">
    <property type="protein sequence ID" value="RZC73441"/>
    <property type="gene ID" value="C5167_048920"/>
</dbReference>
<proteinExistence type="predicted"/>
<dbReference type="Pfam" id="PF13405">
    <property type="entry name" value="EF-hand_6"/>
    <property type="match status" value="1"/>
</dbReference>
<evidence type="ECO:0008006" key="6">
    <source>
        <dbReference type="Google" id="ProtNLM"/>
    </source>
</evidence>
<protein>
    <recommendedName>
        <fullName evidence="6">EF-hand domain-containing protein</fullName>
    </recommendedName>
</protein>
<dbReference type="InterPro" id="IPR003111">
    <property type="entry name" value="Lon_prtase_N"/>
</dbReference>
<feature type="domain" description="EF-hand" evidence="2">
    <location>
        <begin position="168"/>
        <end position="203"/>
    </location>
</feature>
<dbReference type="GO" id="GO:0005509">
    <property type="term" value="F:calcium ion binding"/>
    <property type="evidence" value="ECO:0007669"/>
    <property type="project" value="InterPro"/>
</dbReference>
<evidence type="ECO:0000313" key="5">
    <source>
        <dbReference type="Proteomes" id="UP000316621"/>
    </source>
</evidence>
<dbReference type="InterPro" id="IPR002048">
    <property type="entry name" value="EF_hand_dom"/>
</dbReference>
<dbReference type="InterPro" id="IPR015947">
    <property type="entry name" value="PUA-like_sf"/>
</dbReference>
<dbReference type="STRING" id="3469.A0A4Y7KMP3"/>
<gene>
    <name evidence="4" type="ORF">C5167_048920</name>
</gene>
<organism evidence="4 5">
    <name type="scientific">Papaver somniferum</name>
    <name type="common">Opium poppy</name>
    <dbReference type="NCBI Taxonomy" id="3469"/>
    <lineage>
        <taxon>Eukaryota</taxon>
        <taxon>Viridiplantae</taxon>
        <taxon>Streptophyta</taxon>
        <taxon>Embryophyta</taxon>
        <taxon>Tracheophyta</taxon>
        <taxon>Spermatophyta</taxon>
        <taxon>Magnoliopsida</taxon>
        <taxon>Ranunculales</taxon>
        <taxon>Papaveraceae</taxon>
        <taxon>Papaveroideae</taxon>
        <taxon>Papaver</taxon>
    </lineage>
</organism>
<dbReference type="Pfam" id="PF13202">
    <property type="entry name" value="EF-hand_5"/>
    <property type="match status" value="1"/>
</dbReference>
<dbReference type="PANTHER" id="PTHR46824">
    <property type="entry name" value="CALCIUM-BINDING PROTEIN CML48-RELATED"/>
    <property type="match status" value="1"/>
</dbReference>
<dbReference type="EMBL" id="CM010722">
    <property type="protein sequence ID" value="RZC73441.1"/>
    <property type="molecule type" value="Genomic_DNA"/>
</dbReference>
<dbReference type="SUPFAM" id="SSF47473">
    <property type="entry name" value="EF-hand"/>
    <property type="match status" value="1"/>
</dbReference>
<accession>A0A4Y7KMP3</accession>
<dbReference type="InterPro" id="IPR046336">
    <property type="entry name" value="Lon_prtase_N_sf"/>
</dbReference>
<dbReference type="Gene3D" id="1.10.238.10">
    <property type="entry name" value="EF-hand"/>
    <property type="match status" value="1"/>
</dbReference>
<dbReference type="PANTHER" id="PTHR46824:SF1">
    <property type="entry name" value="CALCIUM-BINDING PROTEIN CML49-RELATED"/>
    <property type="match status" value="1"/>
</dbReference>
<dbReference type="InterPro" id="IPR011992">
    <property type="entry name" value="EF-hand-dom_pair"/>
</dbReference>
<feature type="domain" description="Lon N-terminal" evidence="3">
    <location>
        <begin position="314"/>
        <end position="541"/>
    </location>
</feature>
<dbReference type="Gene3D" id="2.30.130.40">
    <property type="entry name" value="LON domain-like"/>
    <property type="match status" value="1"/>
</dbReference>
<evidence type="ECO:0000256" key="1">
    <source>
        <dbReference type="ARBA" id="ARBA00022837"/>
    </source>
</evidence>
<sequence>MSYAGYSSHRQHVYYGAQPYDEDFSDSYGSHYYSNRQQSYPQVSERNYYSNSDQECVELAAKFQQVQLPSNGGYVRTNSNKQQHGMMSPFLAMLPSAFPKGTNPEIVKCFKMVDQDKSGFVDDKELQRALSSCNQSFSLRTIHLIMQLHTNNPNTRKIGPKEFIAVYQSLQNWRETFERFDTDRSGKIDSCELQRALGALGFRVSPAIMNLLISKYDKTGYKKKGLEYDSFIECCLTVKGLTDKFRENDISCTGTVTFTYEEFMMHQKFHAHSEVEYENRETVIGISNGPCTLARSNLQCVSSSSSSDVTPSEFPLLPFGADEVLVPTESKTLHLYEARFLALLEESLISKNKLFVHFVLDPIISSATVSGTSFAARYGCLVLIENVERLEIGALVSIRGIGRVKIVNFNQADPYLKGVVIPLQDNVPDSMNKVSSDITKLKESLYQLNSLQIKLKASKDESLQTQITNSLRWAEKESSIYCEESFIPSLAERLSFAGLQPVSGFSQSESEDLQREKLEAMEMKDTSKRIEKTLEFIKQNTSMVAAKLAIQSLGVQ</sequence>
<dbReference type="SUPFAM" id="SSF88697">
    <property type="entry name" value="PUA domain-like"/>
    <property type="match status" value="1"/>
</dbReference>
<evidence type="ECO:0000259" key="2">
    <source>
        <dbReference type="PROSITE" id="PS50222"/>
    </source>
</evidence>
<dbReference type="PROSITE" id="PS00018">
    <property type="entry name" value="EF_HAND_1"/>
    <property type="match status" value="2"/>
</dbReference>
<evidence type="ECO:0000313" key="4">
    <source>
        <dbReference type="EMBL" id="RZC73441.1"/>
    </source>
</evidence>
<dbReference type="SMART" id="SM00054">
    <property type="entry name" value="EFh"/>
    <property type="match status" value="2"/>
</dbReference>
<reference evidence="4 5" key="1">
    <citation type="journal article" date="2018" name="Science">
        <title>The opium poppy genome and morphinan production.</title>
        <authorList>
            <person name="Guo L."/>
            <person name="Winzer T."/>
            <person name="Yang X."/>
            <person name="Li Y."/>
            <person name="Ning Z."/>
            <person name="He Z."/>
            <person name="Teodor R."/>
            <person name="Lu Y."/>
            <person name="Bowser T.A."/>
            <person name="Graham I.A."/>
            <person name="Ye K."/>
        </authorList>
    </citation>
    <scope>NUCLEOTIDE SEQUENCE [LARGE SCALE GENOMIC DNA]</scope>
    <source>
        <strain evidence="5">cv. HN1</strain>
        <tissue evidence="4">Leaves</tissue>
    </source>
</reference>
<name>A0A4Y7KMP3_PAPSO</name>
<dbReference type="CDD" id="cd16180">
    <property type="entry name" value="EFh_PEF_Group_I"/>
    <property type="match status" value="1"/>
</dbReference>